<feature type="disulfide bond" evidence="5">
    <location>
        <begin position="951"/>
        <end position="960"/>
    </location>
</feature>
<dbReference type="InterPro" id="IPR000742">
    <property type="entry name" value="EGF"/>
</dbReference>
<feature type="compositionally biased region" description="Polar residues" evidence="6">
    <location>
        <begin position="371"/>
        <end position="392"/>
    </location>
</feature>
<feature type="region of interest" description="Disordered" evidence="6">
    <location>
        <begin position="669"/>
        <end position="693"/>
    </location>
</feature>
<feature type="transmembrane region" description="Helical" evidence="7">
    <location>
        <begin position="966"/>
        <end position="991"/>
    </location>
</feature>
<dbReference type="SMART" id="SM00179">
    <property type="entry name" value="EGF_CA"/>
    <property type="match status" value="1"/>
</dbReference>
<feature type="domain" description="EGF-like" evidence="9">
    <location>
        <begin position="878"/>
        <end position="917"/>
    </location>
</feature>
<evidence type="ECO:0000256" key="1">
    <source>
        <dbReference type="ARBA" id="ARBA00022536"/>
    </source>
</evidence>
<dbReference type="FunCoup" id="A0A7M7T9J3">
    <property type="interactions" value="6"/>
</dbReference>
<feature type="domain" description="EGF-like" evidence="9">
    <location>
        <begin position="927"/>
        <end position="961"/>
    </location>
</feature>
<dbReference type="InterPro" id="IPR036364">
    <property type="entry name" value="SEA_dom_sf"/>
</dbReference>
<feature type="region of interest" description="Disordered" evidence="6">
    <location>
        <begin position="255"/>
        <end position="281"/>
    </location>
</feature>
<feature type="region of interest" description="Disordered" evidence="6">
    <location>
        <begin position="36"/>
        <end position="60"/>
    </location>
</feature>
<dbReference type="Gene3D" id="2.10.25.10">
    <property type="entry name" value="Laminin"/>
    <property type="match status" value="1"/>
</dbReference>
<feature type="signal peptide" evidence="8">
    <location>
        <begin position="1"/>
        <end position="23"/>
    </location>
</feature>
<evidence type="ECO:0000259" key="9">
    <source>
        <dbReference type="PROSITE" id="PS50026"/>
    </source>
</evidence>
<evidence type="ECO:0000256" key="5">
    <source>
        <dbReference type="PROSITE-ProRule" id="PRU00076"/>
    </source>
</evidence>
<reference evidence="10" key="1">
    <citation type="submission" date="2021-01" db="UniProtKB">
        <authorList>
            <consortium name="EnsemblMetazoa"/>
        </authorList>
    </citation>
    <scope>IDENTIFICATION</scope>
</reference>
<dbReference type="GeneID" id="100122207"/>
<dbReference type="KEGG" id="nvi:100122207"/>
<evidence type="ECO:0000313" key="10">
    <source>
        <dbReference type="EnsemblMetazoa" id="XP_031784910"/>
    </source>
</evidence>
<dbReference type="PANTHER" id="PTHR24039">
    <property type="entry name" value="FIBRILLIN-RELATED"/>
    <property type="match status" value="1"/>
</dbReference>
<name>A0A7M7T9J3_NASVI</name>
<feature type="region of interest" description="Disordered" evidence="6">
    <location>
        <begin position="1082"/>
        <end position="1138"/>
    </location>
</feature>
<dbReference type="PANTHER" id="PTHR24039:SF52">
    <property type="entry name" value="EGF-LIKE DOMAIN-CONTAINING PROTEIN"/>
    <property type="match status" value="1"/>
</dbReference>
<sequence length="1174" mass="126131">MAGSKASVLLTSLAALAFVGVLGIQNEQTRLRLAESELGVQPPNPSVRASTDSEEPQNLATSNLERTRLAPNLESSKRLLEDDELELFEPTETRYAARDQSAGLDEPIDALTASANQLDQIDGNQIEVKPGEYFRNIVPTKSESLSGEARGAPQVPHRHPAGPSSEPREQAPRQARRDQPSARIFSEHAPTAAPRQANPDIQDIITGIVKLLNGKVNVAVNSARPVRPVHTTRINNRGPPEIKDAPVLPSYFDSITPGMNPPPPPSEQPSTYETPPPVSQPEMPPVTPFLQGIPIPEAIVPQVNRPWNSRPSRPGTRRPVPPYKPLPNIAGSNVTAYEQSESDKVNAVIDLQNKIDPDENRTRLTSDHANHSGNHSRQQVSPTRKYQSTLKTDNPVAENTLVLGGVAPQPLPIPDSGDEPDKQKISATSAKPVFQTTLGVETSSSVQVIATTSTTTMLEPSLLPVSHSDFSESSSITSSDAPVTLEPSRTSTSSVDPSSGLSTPTEGLLSTSRIKSTNLPHRQPVQPITSSITFSKAHSSVYSYRPRPGIVLDDTLDYAGAQGIVTQRPYGGPPRHPNPDTFDVVVSAIQGPGGSGTGEVRVPVNGAHAGSDDILTSPVEGQGFVSIDGKRTYLNLFDNTEGTASASKAHVQPTRTQSAPVHGTGFAVPQTDNTAISPRPSAPVKRPTLYRRPTQPPVRIDTCIVGDSSTCDASQHEACATVQGVSACHCKPGFARKTHTAPCKKIVSIILSIRVDKIYDKTIVWTKDLGDKDSDTYHTLAYEANAAIQSAMSMTPFFDEHVGTSINNIYQGDVSQGQGGVFVNATLKLAYEPRTARPTLAGELQKHLLGVIQRRYNNIGSSALYVDSPAGSISNLQDLDECASSELNDCHSSATCTNTWGGFICTCNPGFKDPHKGDQSTSGRSCLSCPNSHCNNRGTCSYQGDQMQCSCTGNYYGAQCEVDGEVLGVAIGASVAALIIIVLTLVCLVMWSRRWSREQKAMSPVYGYVQGGLPGTLPARVGSVGTLASVKQGPPTNLPPYMWAQVADHLATANVYATEPMGPTRPSSAMFGYPTLSMHGTLPPVPLPRLQAPPRARQRHQPEPDSSDSEPQDKDRADLIPQSSFQVPRPKSRSSLANQSGIYYDVEYDQGDARHLSKNNIPMSTYSMAPYYRT</sequence>
<feature type="compositionally biased region" description="Low complexity" evidence="6">
    <location>
        <begin position="466"/>
        <end position="479"/>
    </location>
</feature>
<dbReference type="PROSITE" id="PS01187">
    <property type="entry name" value="EGF_CA"/>
    <property type="match status" value="1"/>
</dbReference>
<dbReference type="InterPro" id="IPR001881">
    <property type="entry name" value="EGF-like_Ca-bd_dom"/>
</dbReference>
<dbReference type="AlphaFoldDB" id="A0A7M7T9J3"/>
<evidence type="ECO:0000256" key="6">
    <source>
        <dbReference type="SAM" id="MobiDB-lite"/>
    </source>
</evidence>
<proteinExistence type="predicted"/>
<feature type="compositionally biased region" description="Basic and acidic residues" evidence="6">
    <location>
        <begin position="354"/>
        <end position="370"/>
    </location>
</feature>
<dbReference type="SUPFAM" id="SSF82671">
    <property type="entry name" value="SEA domain"/>
    <property type="match status" value="1"/>
</dbReference>
<dbReference type="PROSITE" id="PS50026">
    <property type="entry name" value="EGF_3"/>
    <property type="match status" value="2"/>
</dbReference>
<dbReference type="InterPro" id="IPR049883">
    <property type="entry name" value="NOTCH1_EGF-like"/>
</dbReference>
<keyword evidence="1 5" id="KW-0245">EGF-like domain</keyword>
<feature type="compositionally biased region" description="Basic and acidic residues" evidence="6">
    <location>
        <begin position="166"/>
        <end position="180"/>
    </location>
</feature>
<evidence type="ECO:0000256" key="4">
    <source>
        <dbReference type="ARBA" id="ARBA00023157"/>
    </source>
</evidence>
<dbReference type="SUPFAM" id="SSF57196">
    <property type="entry name" value="EGF/Laminin"/>
    <property type="match status" value="1"/>
</dbReference>
<keyword evidence="7" id="KW-0812">Transmembrane</keyword>
<dbReference type="SMART" id="SM00181">
    <property type="entry name" value="EGF"/>
    <property type="match status" value="2"/>
</dbReference>
<keyword evidence="11" id="KW-1185">Reference proteome</keyword>
<evidence type="ECO:0000313" key="11">
    <source>
        <dbReference type="Proteomes" id="UP000002358"/>
    </source>
</evidence>
<keyword evidence="7" id="KW-0472">Membrane</keyword>
<feature type="region of interest" description="Disordered" evidence="6">
    <location>
        <begin position="354"/>
        <end position="395"/>
    </location>
</feature>
<dbReference type="Pfam" id="PF07645">
    <property type="entry name" value="EGF_CA"/>
    <property type="match status" value="1"/>
</dbReference>
<feature type="compositionally biased region" description="Low complexity" evidence="6">
    <location>
        <begin position="487"/>
        <end position="504"/>
    </location>
</feature>
<protein>
    <recommendedName>
        <fullName evidence="9">EGF-like domain-containing protein</fullName>
    </recommendedName>
</protein>
<feature type="region of interest" description="Disordered" evidence="6">
    <location>
        <begin position="466"/>
        <end position="508"/>
    </location>
</feature>
<dbReference type="CDD" id="cd00054">
    <property type="entry name" value="EGF_CA"/>
    <property type="match status" value="1"/>
</dbReference>
<dbReference type="InterPro" id="IPR000152">
    <property type="entry name" value="EGF-type_Asp/Asn_hydroxyl_site"/>
</dbReference>
<comment type="caution">
    <text evidence="5">Lacks conserved residue(s) required for the propagation of feature annotation.</text>
</comment>
<dbReference type="InParanoid" id="A0A7M7T9J3"/>
<dbReference type="OrthoDB" id="2015116at2759"/>
<dbReference type="Proteomes" id="UP000002358">
    <property type="component" value="Chromosome 4"/>
</dbReference>
<dbReference type="EnsemblMetazoa" id="XM_031929050">
    <property type="protein sequence ID" value="XP_031784910"/>
    <property type="gene ID" value="LOC100122207"/>
</dbReference>
<accession>A0A7M7T9J3</accession>
<dbReference type="PROSITE" id="PS00010">
    <property type="entry name" value="ASX_HYDROXYL"/>
    <property type="match status" value="1"/>
</dbReference>
<dbReference type="FunFam" id="2.10.25.10:FF:000672">
    <property type="entry name" value="Uncharacterized protein, isoform C"/>
    <property type="match status" value="1"/>
</dbReference>
<organism evidence="10 11">
    <name type="scientific">Nasonia vitripennis</name>
    <name type="common">Parasitic wasp</name>
    <dbReference type="NCBI Taxonomy" id="7425"/>
    <lineage>
        <taxon>Eukaryota</taxon>
        <taxon>Metazoa</taxon>
        <taxon>Ecdysozoa</taxon>
        <taxon>Arthropoda</taxon>
        <taxon>Hexapoda</taxon>
        <taxon>Insecta</taxon>
        <taxon>Pterygota</taxon>
        <taxon>Neoptera</taxon>
        <taxon>Endopterygota</taxon>
        <taxon>Hymenoptera</taxon>
        <taxon>Apocrita</taxon>
        <taxon>Proctotrupomorpha</taxon>
        <taxon>Chalcidoidea</taxon>
        <taxon>Pteromalidae</taxon>
        <taxon>Pteromalinae</taxon>
        <taxon>Nasonia</taxon>
    </lineage>
</organism>
<dbReference type="CTD" id="44011"/>
<keyword evidence="7" id="KW-1133">Transmembrane helix</keyword>
<feature type="region of interest" description="Disordered" evidence="6">
    <location>
        <begin position="141"/>
        <end position="180"/>
    </location>
</feature>
<evidence type="ECO:0000256" key="2">
    <source>
        <dbReference type="ARBA" id="ARBA00022729"/>
    </source>
</evidence>
<keyword evidence="4 5" id="KW-1015">Disulfide bond</keyword>
<feature type="region of interest" description="Disordered" evidence="6">
    <location>
        <begin position="303"/>
        <end position="330"/>
    </location>
</feature>
<dbReference type="OMA" id="QRRYNNI"/>
<dbReference type="GO" id="GO:0005509">
    <property type="term" value="F:calcium ion binding"/>
    <property type="evidence" value="ECO:0007669"/>
    <property type="project" value="InterPro"/>
</dbReference>
<keyword evidence="3" id="KW-0677">Repeat</keyword>
<dbReference type="RefSeq" id="XP_031784910.1">
    <property type="nucleotide sequence ID" value="XM_031929050.2"/>
</dbReference>
<dbReference type="InterPro" id="IPR018097">
    <property type="entry name" value="EGF_Ca-bd_CS"/>
</dbReference>
<dbReference type="PROSITE" id="PS00022">
    <property type="entry name" value="EGF_1"/>
    <property type="match status" value="1"/>
</dbReference>
<evidence type="ECO:0000256" key="3">
    <source>
        <dbReference type="ARBA" id="ARBA00022737"/>
    </source>
</evidence>
<evidence type="ECO:0000256" key="7">
    <source>
        <dbReference type="SAM" id="Phobius"/>
    </source>
</evidence>
<evidence type="ECO:0000256" key="8">
    <source>
        <dbReference type="SAM" id="SignalP"/>
    </source>
</evidence>
<feature type="chain" id="PRO_5029523319" description="EGF-like domain-containing protein" evidence="8">
    <location>
        <begin position="24"/>
        <end position="1174"/>
    </location>
</feature>
<keyword evidence="2 8" id="KW-0732">Signal</keyword>
<feature type="region of interest" description="Disordered" evidence="6">
    <location>
        <begin position="406"/>
        <end position="425"/>
    </location>
</feature>